<dbReference type="HOGENOM" id="CLU_313748_0_0_1"/>
<feature type="region of interest" description="Disordered" evidence="1">
    <location>
        <begin position="546"/>
        <end position="574"/>
    </location>
</feature>
<feature type="compositionally biased region" description="Basic residues" evidence="1">
    <location>
        <begin position="757"/>
        <end position="767"/>
    </location>
</feature>
<dbReference type="InterPro" id="IPR010730">
    <property type="entry name" value="HET"/>
</dbReference>
<dbReference type="InterPro" id="IPR025040">
    <property type="entry name" value="DUF3984"/>
</dbReference>
<reference evidence="3 4" key="1">
    <citation type="submission" date="2015-01" db="EMBL/GenBank/DDBJ databases">
        <title>The Genome Sequence of Exophiala spinifera CBS89968.</title>
        <authorList>
            <consortium name="The Broad Institute Genomics Platform"/>
            <person name="Cuomo C."/>
            <person name="de Hoog S."/>
            <person name="Gorbushina A."/>
            <person name="Stielow B."/>
            <person name="Teixiera M."/>
            <person name="Abouelleil A."/>
            <person name="Chapman S.B."/>
            <person name="Priest M."/>
            <person name="Young S.K."/>
            <person name="Wortman J."/>
            <person name="Nusbaum C."/>
            <person name="Birren B."/>
        </authorList>
    </citation>
    <scope>NUCLEOTIDE SEQUENCE [LARGE SCALE GENOMIC DNA]</scope>
    <source>
        <strain evidence="3 4">CBS 89968</strain>
    </source>
</reference>
<sequence length="933" mass="105608">MAYSQRVAYRHKSLESPGEQIRLLTIAPGLESQSVQCSITHHRLAAAPEYEALSYMWGSKDNPVEISLKDDQEQGTFSVTQNLHQALCRLRYQDRERVMWVDAISINQGDNVEKSSQVPRMKKIFENAKRVIAWLGEAGEDSDRAIEWIEELAESLRNWERAGFNTNFVDSWITIKLLNILQQSDRDGTWTALWRLLSRDYWGRIWIIQEITFARELVLCCGRKYFLLPGLVKVLSELLLMRGHHHEHPRRWPEAFEKLFNGSNLLLMEGLRQTRTSPKSPQLFLFTLQSFCHSRSEKPHDQIYALLGFLEGSKRPYQGVIHVDYERTVEDVFTDVVEYCISAPRSIDNLLQQDPIASNDDDYILSSAVAMLTKRPHGPLSILCAAFPFGRDPGWPSWLPDWRRSASFATMGKVGDELFQASADHPAHYMFSPDRRVLHVFGYKVDNIKESSAYMSSCWTSFVERGKSKEDLGSMIKQVRQWAEFAVARTAAGGPGEDLRVFDAERFWRTLAFDSGRTAWDIQMPKSWRDMSLERLEDLLKHGTMVDDSPSLSRSSSFAPGPHRRSHPNLHHLSLAPLTPKYPIDPADYSAYFDPSTSELHTITSISQISSLPSPSGILTSHSAAHSRASSRTRQLRKKTRSAISVHDHPAAHPHHAHAHFAGALTSEGFGHKTTTVNASASRPGLPHLHTTDPSWLIQTGLALTEGSRESKGQSWIGKRDSSTSLHSPATPAEERDRDVTNSHHRLYPPSLSSRRSLSRAGRRNSRRSLAVTPALRTPLDEEAMPHWDDDVQTQAEIAAQVESEFADEFEDDPYGLLDFEGQFDSDDEEEVRREISRYRLGRWMDGVVDVFLRLEEFPDSSDTPRDHDVDLEAAGNAVKTELTDSKATTQPKDVDDTSAVSDASIEPPPDKPNGVWDDVVWFGRLLVRTVRS</sequence>
<dbReference type="VEuPathDB" id="FungiDB:PV08_11938"/>
<gene>
    <name evidence="3" type="ORF">PV08_11938</name>
</gene>
<feature type="compositionally biased region" description="Basic and acidic residues" evidence="1">
    <location>
        <begin position="707"/>
        <end position="722"/>
    </location>
</feature>
<evidence type="ECO:0000256" key="1">
    <source>
        <dbReference type="SAM" id="MobiDB-lite"/>
    </source>
</evidence>
<evidence type="ECO:0000313" key="3">
    <source>
        <dbReference type="EMBL" id="KIW09837.1"/>
    </source>
</evidence>
<dbReference type="PANTHER" id="PTHR24148:SF64">
    <property type="entry name" value="HETEROKARYON INCOMPATIBILITY DOMAIN-CONTAINING PROTEIN"/>
    <property type="match status" value="1"/>
</dbReference>
<dbReference type="Proteomes" id="UP000053328">
    <property type="component" value="Unassembled WGS sequence"/>
</dbReference>
<dbReference type="EMBL" id="KN847502">
    <property type="protein sequence ID" value="KIW09837.1"/>
    <property type="molecule type" value="Genomic_DNA"/>
</dbReference>
<dbReference type="InterPro" id="IPR052895">
    <property type="entry name" value="HetReg/Transcr_Mod"/>
</dbReference>
<feature type="region of interest" description="Disordered" evidence="1">
    <location>
        <begin position="875"/>
        <end position="916"/>
    </location>
</feature>
<dbReference type="RefSeq" id="XP_016230053.1">
    <property type="nucleotide sequence ID" value="XM_016386245.1"/>
</dbReference>
<feature type="region of interest" description="Disordered" evidence="1">
    <location>
        <begin position="617"/>
        <end position="656"/>
    </location>
</feature>
<dbReference type="STRING" id="91928.A0A0D1Z9Y9"/>
<proteinExistence type="predicted"/>
<dbReference type="OrthoDB" id="5428495at2759"/>
<feature type="compositionally biased region" description="Basic and acidic residues" evidence="1">
    <location>
        <begin position="733"/>
        <end position="742"/>
    </location>
</feature>
<feature type="compositionally biased region" description="Low complexity" evidence="1">
    <location>
        <begin position="617"/>
        <end position="628"/>
    </location>
</feature>
<dbReference type="Pfam" id="PF13136">
    <property type="entry name" value="DUF3984"/>
    <property type="match status" value="1"/>
</dbReference>
<dbReference type="PANTHER" id="PTHR24148">
    <property type="entry name" value="ANKYRIN REPEAT DOMAIN-CONTAINING PROTEIN 39 HOMOLOG-RELATED"/>
    <property type="match status" value="1"/>
</dbReference>
<evidence type="ECO:0000259" key="2">
    <source>
        <dbReference type="Pfam" id="PF06985"/>
    </source>
</evidence>
<organism evidence="3 4">
    <name type="scientific">Exophiala spinifera</name>
    <dbReference type="NCBI Taxonomy" id="91928"/>
    <lineage>
        <taxon>Eukaryota</taxon>
        <taxon>Fungi</taxon>
        <taxon>Dikarya</taxon>
        <taxon>Ascomycota</taxon>
        <taxon>Pezizomycotina</taxon>
        <taxon>Eurotiomycetes</taxon>
        <taxon>Chaetothyriomycetidae</taxon>
        <taxon>Chaetothyriales</taxon>
        <taxon>Herpotrichiellaceae</taxon>
        <taxon>Exophiala</taxon>
    </lineage>
</organism>
<accession>A0A0D1Z9Y9</accession>
<dbReference type="AlphaFoldDB" id="A0A0D1Z9Y9"/>
<feature type="region of interest" description="Disordered" evidence="1">
    <location>
        <begin position="674"/>
        <end position="693"/>
    </location>
</feature>
<protein>
    <recommendedName>
        <fullName evidence="2">Heterokaryon incompatibility domain-containing protein</fullName>
    </recommendedName>
</protein>
<evidence type="ECO:0000313" key="4">
    <source>
        <dbReference type="Proteomes" id="UP000053328"/>
    </source>
</evidence>
<dbReference type="Pfam" id="PF06985">
    <property type="entry name" value="HET"/>
    <property type="match status" value="1"/>
</dbReference>
<name>A0A0D1Z9Y9_9EURO</name>
<feature type="region of interest" description="Disordered" evidence="1">
    <location>
        <begin position="706"/>
        <end position="779"/>
    </location>
</feature>
<keyword evidence="4" id="KW-1185">Reference proteome</keyword>
<dbReference type="GeneID" id="27339021"/>
<feature type="domain" description="Heterokaryon incompatibility" evidence="2">
    <location>
        <begin position="50"/>
        <end position="210"/>
    </location>
</feature>
<feature type="compositionally biased region" description="Basic residues" evidence="1">
    <location>
        <begin position="629"/>
        <end position="641"/>
    </location>
</feature>